<dbReference type="GeneID" id="25736372"/>
<sequence>MADERRELLQEIRREIASPAPLDRAPSPAASTAYSGYSGSPSYSTAFGGYGSPSMVAGPPPPLSAVTRASIWDPAGGALGGAGESLAAPCRSSVFAGEATVGRLSFVPPLPGHGPAYSSVGVLSATAPVRASSMYHASLPMPPAPTNSLVRAASASAAQPELGAAKFVPQPLDPGAFRWTSKYLQGNDRMRDVVTTLLELAFMPPHRALHTGKVSITIASECTHDRMMALLGSTMSEGSSLRDKLQVISVKGSSGWAFEMALRPGSELALFEKYSVAEYVQDNWFVLAAILKDE</sequence>
<evidence type="ECO:0000313" key="3">
    <source>
        <dbReference type="Proteomes" id="UP000054498"/>
    </source>
</evidence>
<feature type="compositionally biased region" description="Low complexity" evidence="1">
    <location>
        <begin position="25"/>
        <end position="39"/>
    </location>
</feature>
<name>A0A0D2K1I3_9CHLO</name>
<dbReference type="EMBL" id="KK100660">
    <property type="protein sequence ID" value="KIZ04463.1"/>
    <property type="molecule type" value="Genomic_DNA"/>
</dbReference>
<organism evidence="2 3">
    <name type="scientific">Monoraphidium neglectum</name>
    <dbReference type="NCBI Taxonomy" id="145388"/>
    <lineage>
        <taxon>Eukaryota</taxon>
        <taxon>Viridiplantae</taxon>
        <taxon>Chlorophyta</taxon>
        <taxon>core chlorophytes</taxon>
        <taxon>Chlorophyceae</taxon>
        <taxon>CS clade</taxon>
        <taxon>Sphaeropleales</taxon>
        <taxon>Selenastraceae</taxon>
        <taxon>Monoraphidium</taxon>
    </lineage>
</organism>
<proteinExistence type="predicted"/>
<gene>
    <name evidence="2" type="ORF">MNEG_3494</name>
</gene>
<dbReference type="AlphaFoldDB" id="A0A0D2K1I3"/>
<dbReference type="RefSeq" id="XP_013903482.1">
    <property type="nucleotide sequence ID" value="XM_014048028.1"/>
</dbReference>
<evidence type="ECO:0000256" key="1">
    <source>
        <dbReference type="SAM" id="MobiDB-lite"/>
    </source>
</evidence>
<keyword evidence="3" id="KW-1185">Reference proteome</keyword>
<accession>A0A0D2K1I3</accession>
<protein>
    <submittedName>
        <fullName evidence="2">Uncharacterized protein</fullName>
    </submittedName>
</protein>
<feature type="region of interest" description="Disordered" evidence="1">
    <location>
        <begin position="15"/>
        <end position="39"/>
    </location>
</feature>
<dbReference type="OrthoDB" id="2414723at2759"/>
<reference evidence="2 3" key="1">
    <citation type="journal article" date="2013" name="BMC Genomics">
        <title>Reconstruction of the lipid metabolism for the microalga Monoraphidium neglectum from its genome sequence reveals characteristics suitable for biofuel production.</title>
        <authorList>
            <person name="Bogen C."/>
            <person name="Al-Dilaimi A."/>
            <person name="Albersmeier A."/>
            <person name="Wichmann J."/>
            <person name="Grundmann M."/>
            <person name="Rupp O."/>
            <person name="Lauersen K.J."/>
            <person name="Blifernez-Klassen O."/>
            <person name="Kalinowski J."/>
            <person name="Goesmann A."/>
            <person name="Mussgnug J.H."/>
            <person name="Kruse O."/>
        </authorList>
    </citation>
    <scope>NUCLEOTIDE SEQUENCE [LARGE SCALE GENOMIC DNA]</scope>
    <source>
        <strain evidence="2 3">SAG 48.87</strain>
    </source>
</reference>
<dbReference type="Proteomes" id="UP000054498">
    <property type="component" value="Unassembled WGS sequence"/>
</dbReference>
<evidence type="ECO:0000313" key="2">
    <source>
        <dbReference type="EMBL" id="KIZ04463.1"/>
    </source>
</evidence>
<dbReference type="KEGG" id="mng:MNEG_3494"/>